<comment type="function">
    <text evidence="9">Catalyzes an amino-pyrimidine hydrolysis reaction at the C5' of the pyrimidine moiety of thiamine compounds, a reaction that is part of a thiamine salvage pathway.</text>
</comment>
<dbReference type="PANTHER" id="PTHR43198">
    <property type="entry name" value="BIFUNCTIONAL TH2 PROTEIN"/>
    <property type="match status" value="1"/>
</dbReference>
<keyword evidence="7 9" id="KW-0784">Thiamine biosynthesis</keyword>
<evidence type="ECO:0000256" key="6">
    <source>
        <dbReference type="ARBA" id="ARBA00013647"/>
    </source>
</evidence>
<keyword evidence="9" id="KW-0378">Hydrolase</keyword>
<dbReference type="GO" id="GO:0050334">
    <property type="term" value="F:thiaminase activity"/>
    <property type="evidence" value="ECO:0007669"/>
    <property type="project" value="UniProtKB-EC"/>
</dbReference>
<dbReference type="InterPro" id="IPR027574">
    <property type="entry name" value="Thiaminase_II"/>
</dbReference>
<dbReference type="EC" id="3.5.99.2" evidence="5 9"/>
<accession>A0A0R1L4H8</accession>
<dbReference type="PATRIC" id="fig|1423808.3.peg.851"/>
<evidence type="ECO:0000256" key="7">
    <source>
        <dbReference type="ARBA" id="ARBA00022977"/>
    </source>
</evidence>
<reference evidence="11 12" key="1">
    <citation type="journal article" date="2015" name="Genome Announc.">
        <title>Expanding the biotechnology potential of lactobacilli through comparative genomics of 213 strains and associated genera.</title>
        <authorList>
            <person name="Sun Z."/>
            <person name="Harris H.M."/>
            <person name="McCann A."/>
            <person name="Guo C."/>
            <person name="Argimon S."/>
            <person name="Zhang W."/>
            <person name="Yang X."/>
            <person name="Jeffery I.B."/>
            <person name="Cooney J.C."/>
            <person name="Kagawa T.F."/>
            <person name="Liu W."/>
            <person name="Song Y."/>
            <person name="Salvetti E."/>
            <person name="Wrobel A."/>
            <person name="Rasinkangas P."/>
            <person name="Parkhill J."/>
            <person name="Rea M.C."/>
            <person name="O'Sullivan O."/>
            <person name="Ritari J."/>
            <person name="Douillard F.P."/>
            <person name="Paul Ross R."/>
            <person name="Yang R."/>
            <person name="Briner A.E."/>
            <person name="Felis G.E."/>
            <person name="de Vos W.M."/>
            <person name="Barrangou R."/>
            <person name="Klaenhammer T.R."/>
            <person name="Caufield P.W."/>
            <person name="Cui Y."/>
            <person name="Zhang H."/>
            <person name="O'Toole P.W."/>
        </authorList>
    </citation>
    <scope>NUCLEOTIDE SEQUENCE [LARGE SCALE GENOMIC DNA]</scope>
    <source>
        <strain evidence="11 12">DSM 19904</strain>
    </source>
</reference>
<evidence type="ECO:0000256" key="3">
    <source>
        <dbReference type="ARBA" id="ARBA00010264"/>
    </source>
</evidence>
<evidence type="ECO:0000256" key="8">
    <source>
        <dbReference type="ARBA" id="ARBA00048337"/>
    </source>
</evidence>
<dbReference type="Pfam" id="PF03070">
    <property type="entry name" value="TENA_THI-4"/>
    <property type="match status" value="1"/>
</dbReference>
<name>A0A0R1L4H8_9LACO</name>
<evidence type="ECO:0000256" key="4">
    <source>
        <dbReference type="ARBA" id="ARBA00011881"/>
    </source>
</evidence>
<comment type="caution">
    <text evidence="11">The sequence shown here is derived from an EMBL/GenBank/DDBJ whole genome shotgun (WGS) entry which is preliminary data.</text>
</comment>
<evidence type="ECO:0000259" key="10">
    <source>
        <dbReference type="Pfam" id="PF03070"/>
    </source>
</evidence>
<dbReference type="InterPro" id="IPR016084">
    <property type="entry name" value="Haem_Oase-like_multi-hlx"/>
</dbReference>
<dbReference type="GO" id="GO:0009228">
    <property type="term" value="P:thiamine biosynthetic process"/>
    <property type="evidence" value="ECO:0007669"/>
    <property type="project" value="UniProtKB-KW"/>
</dbReference>
<comment type="pathway">
    <text evidence="2 9">Cofactor biosynthesis; thiamine diphosphate biosynthesis.</text>
</comment>
<dbReference type="PANTHER" id="PTHR43198:SF2">
    <property type="entry name" value="SI:CH1073-67J19.1-RELATED"/>
    <property type="match status" value="1"/>
</dbReference>
<dbReference type="GO" id="GO:0005829">
    <property type="term" value="C:cytosol"/>
    <property type="evidence" value="ECO:0007669"/>
    <property type="project" value="TreeGrafter"/>
</dbReference>
<comment type="subunit">
    <text evidence="4">Homotetramer.</text>
</comment>
<dbReference type="UniPathway" id="UPA00060"/>
<proteinExistence type="inferred from homology"/>
<dbReference type="AlphaFoldDB" id="A0A0R1L4H8"/>
<dbReference type="CDD" id="cd19364">
    <property type="entry name" value="TenA_C_BsTenA-like"/>
    <property type="match status" value="1"/>
</dbReference>
<gene>
    <name evidence="11" type="ORF">FD17_GL000847</name>
</gene>
<feature type="domain" description="Thiaminase-2/PQQC" evidence="10">
    <location>
        <begin position="15"/>
        <end position="218"/>
    </location>
</feature>
<dbReference type="NCBIfam" id="TIGR04306">
    <property type="entry name" value="salvage_TenA"/>
    <property type="match status" value="1"/>
</dbReference>
<dbReference type="Gene3D" id="1.20.910.10">
    <property type="entry name" value="Heme oxygenase-like"/>
    <property type="match status" value="1"/>
</dbReference>
<comment type="catalytic activity">
    <reaction evidence="8 9">
        <text>thiamine + H2O = 5-(2-hydroxyethyl)-4-methylthiazole + 4-amino-5-hydroxymethyl-2-methylpyrimidine + H(+)</text>
        <dbReference type="Rhea" id="RHEA:17509"/>
        <dbReference type="ChEBI" id="CHEBI:15377"/>
        <dbReference type="ChEBI" id="CHEBI:15378"/>
        <dbReference type="ChEBI" id="CHEBI:16892"/>
        <dbReference type="ChEBI" id="CHEBI:17957"/>
        <dbReference type="ChEBI" id="CHEBI:18385"/>
        <dbReference type="EC" id="3.5.99.2"/>
    </reaction>
</comment>
<keyword evidence="12" id="KW-1185">Reference proteome</keyword>
<dbReference type="InterPro" id="IPR050967">
    <property type="entry name" value="Thiamine_Salvage_TenA"/>
</dbReference>
<evidence type="ECO:0000313" key="11">
    <source>
        <dbReference type="EMBL" id="KRK87785.1"/>
    </source>
</evidence>
<dbReference type="Proteomes" id="UP000051581">
    <property type="component" value="Unassembled WGS sequence"/>
</dbReference>
<organism evidence="11 12">
    <name type="scientific">Lentilactobacillus sunkii DSM 19904</name>
    <dbReference type="NCBI Taxonomy" id="1423808"/>
    <lineage>
        <taxon>Bacteria</taxon>
        <taxon>Bacillati</taxon>
        <taxon>Bacillota</taxon>
        <taxon>Bacilli</taxon>
        <taxon>Lactobacillales</taxon>
        <taxon>Lactobacillaceae</taxon>
        <taxon>Lentilactobacillus</taxon>
    </lineage>
</organism>
<dbReference type="SUPFAM" id="SSF48613">
    <property type="entry name" value="Heme oxygenase-like"/>
    <property type="match status" value="1"/>
</dbReference>
<comment type="similarity">
    <text evidence="3 9">Belongs to the TenA family.</text>
</comment>
<evidence type="ECO:0000256" key="5">
    <source>
        <dbReference type="ARBA" id="ARBA00012684"/>
    </source>
</evidence>
<dbReference type="InterPro" id="IPR004305">
    <property type="entry name" value="Thiaminase-2/PQQC"/>
</dbReference>
<evidence type="ECO:0000256" key="2">
    <source>
        <dbReference type="ARBA" id="ARBA00004948"/>
    </source>
</evidence>
<evidence type="ECO:0000256" key="9">
    <source>
        <dbReference type="RuleBase" id="RU363093"/>
    </source>
</evidence>
<protein>
    <recommendedName>
        <fullName evidence="6 9">Aminopyrimidine aminohydrolase</fullName>
        <ecNumber evidence="5 9">3.5.99.2</ecNumber>
    </recommendedName>
</protein>
<comment type="catalytic activity">
    <reaction evidence="1 9">
        <text>4-amino-5-aminomethyl-2-methylpyrimidine + H2O = 4-amino-5-hydroxymethyl-2-methylpyrimidine + NH4(+)</text>
        <dbReference type="Rhea" id="RHEA:31799"/>
        <dbReference type="ChEBI" id="CHEBI:15377"/>
        <dbReference type="ChEBI" id="CHEBI:16892"/>
        <dbReference type="ChEBI" id="CHEBI:28938"/>
        <dbReference type="ChEBI" id="CHEBI:63416"/>
        <dbReference type="EC" id="3.5.99.2"/>
    </reaction>
</comment>
<dbReference type="GO" id="GO:0009229">
    <property type="term" value="P:thiamine diphosphate biosynthetic process"/>
    <property type="evidence" value="ECO:0007669"/>
    <property type="project" value="UniProtKB-UniPathway"/>
</dbReference>
<evidence type="ECO:0000256" key="1">
    <source>
        <dbReference type="ARBA" id="ARBA00001881"/>
    </source>
</evidence>
<dbReference type="EMBL" id="AZEA01000016">
    <property type="protein sequence ID" value="KRK87785.1"/>
    <property type="molecule type" value="Genomic_DNA"/>
</dbReference>
<evidence type="ECO:0000313" key="12">
    <source>
        <dbReference type="Proteomes" id="UP000051581"/>
    </source>
</evidence>
<sequence length="227" mass="26023">MKTITTFTDQLHELAQPLWLQSVNHPFIKQLTAGELPMSTFRYYLLQDRYYLSEFGKLHDLIADQLDDPAAIDFLRKGAQGLKNGEIAVRKGFFTQLNITKNEIALTPIAPTAYNYVNHMYAALYRGTPQRAISALLPCYWLYNEIGKAVISQGSPVSLYQQWIETYDSEGYTDSVNQMIQLTNLAASQVDKAERQQMTDVFIKSSAYELGYWQMSLKHENWDALTK</sequence>